<dbReference type="EMBL" id="QZFU01000019">
    <property type="protein sequence ID" value="RJO75354.1"/>
    <property type="molecule type" value="Genomic_DNA"/>
</dbReference>
<dbReference type="Proteomes" id="UP000266677">
    <property type="component" value="Unassembled WGS sequence"/>
</dbReference>
<accession>A0A3A4K8E9</accession>
<protein>
    <submittedName>
        <fullName evidence="8">MFS transporter</fullName>
    </submittedName>
</protein>
<proteinExistence type="predicted"/>
<dbReference type="SUPFAM" id="SSF103473">
    <property type="entry name" value="MFS general substrate transporter"/>
    <property type="match status" value="1"/>
</dbReference>
<evidence type="ECO:0000256" key="2">
    <source>
        <dbReference type="ARBA" id="ARBA00022475"/>
    </source>
</evidence>
<dbReference type="AlphaFoldDB" id="A0A3A4K8E9"/>
<feature type="transmembrane region" description="Helical" evidence="6">
    <location>
        <begin position="18"/>
        <end position="39"/>
    </location>
</feature>
<sequence>MINQFGINLGFYLLMPYLAGYLAGPLGLASWAVGLVLGVRNFSQQGMFLVGGTLADRLGYKPLIVAGCLLRTAGFALLAFATSLPALLIASAATGFAGALFNPAVRAYLAAESGEQRIQAFAIFNVFYQAGILAGPLAGLALMTLDFRITAAVAATVFAALTIAQLFALPARGGTSERSSVLRDWRTVAGNRRFMAFALAMIGSYVLSFQVYLALPLQAEWVTDARASTSAIFVVSGIVAIAGQLRITAWFRSRWGVERGLVVGTGVLAAAFGPLALLPDGRPLPVALAVLLISAAILAIGTAAVFPFEMDTVVSLSGNRLVATHYGFYNTVVGVGILIGNLATGAVFDVARTAGWDRAVWIGLILIGLTTTVGVARATRQRDLVSN</sequence>
<comment type="caution">
    <text evidence="8">The sequence shown here is derived from an EMBL/GenBank/DDBJ whole genome shotgun (WGS) entry which is preliminary data.</text>
</comment>
<evidence type="ECO:0000256" key="6">
    <source>
        <dbReference type="SAM" id="Phobius"/>
    </source>
</evidence>
<dbReference type="GO" id="GO:0005886">
    <property type="term" value="C:plasma membrane"/>
    <property type="evidence" value="ECO:0007669"/>
    <property type="project" value="UniProtKB-SubCell"/>
</dbReference>
<evidence type="ECO:0000256" key="1">
    <source>
        <dbReference type="ARBA" id="ARBA00004651"/>
    </source>
</evidence>
<feature type="transmembrane region" description="Helical" evidence="6">
    <location>
        <begin position="121"/>
        <end position="143"/>
    </location>
</feature>
<feature type="transmembrane region" description="Helical" evidence="6">
    <location>
        <begin position="360"/>
        <end position="379"/>
    </location>
</feature>
<evidence type="ECO:0000313" key="8">
    <source>
        <dbReference type="EMBL" id="RJO75354.1"/>
    </source>
</evidence>
<reference evidence="8 9" key="1">
    <citation type="submission" date="2018-09" db="EMBL/GenBank/DDBJ databases">
        <title>YIM PH21274 draft genome.</title>
        <authorList>
            <person name="Miao C."/>
        </authorList>
    </citation>
    <scope>NUCLEOTIDE SEQUENCE [LARGE SCALE GENOMIC DNA]</scope>
    <source>
        <strain evidence="8 9">YIM PH 21724</strain>
    </source>
</reference>
<evidence type="ECO:0000313" key="9">
    <source>
        <dbReference type="Proteomes" id="UP000266677"/>
    </source>
</evidence>
<dbReference type="Pfam" id="PF07690">
    <property type="entry name" value="MFS_1"/>
    <property type="match status" value="1"/>
</dbReference>
<organism evidence="8 9">
    <name type="scientific">Nocardia panacis</name>
    <dbReference type="NCBI Taxonomy" id="2340916"/>
    <lineage>
        <taxon>Bacteria</taxon>
        <taxon>Bacillati</taxon>
        <taxon>Actinomycetota</taxon>
        <taxon>Actinomycetes</taxon>
        <taxon>Mycobacteriales</taxon>
        <taxon>Nocardiaceae</taxon>
        <taxon>Nocardia</taxon>
    </lineage>
</organism>
<comment type="subcellular location">
    <subcellularLocation>
        <location evidence="1">Cell membrane</location>
        <topology evidence="1">Multi-pass membrane protein</topology>
    </subcellularLocation>
</comment>
<dbReference type="InterPro" id="IPR020846">
    <property type="entry name" value="MFS_dom"/>
</dbReference>
<dbReference type="InterPro" id="IPR036259">
    <property type="entry name" value="MFS_trans_sf"/>
</dbReference>
<dbReference type="PANTHER" id="PTHR42688">
    <property type="entry name" value="CONSERVED PROTEIN"/>
    <property type="match status" value="1"/>
</dbReference>
<dbReference type="Gene3D" id="1.20.1250.20">
    <property type="entry name" value="MFS general substrate transporter like domains"/>
    <property type="match status" value="1"/>
</dbReference>
<evidence type="ECO:0000256" key="5">
    <source>
        <dbReference type="ARBA" id="ARBA00023136"/>
    </source>
</evidence>
<name>A0A3A4K8E9_9NOCA</name>
<feature type="domain" description="Major facilitator superfamily (MFS) profile" evidence="7">
    <location>
        <begin position="1"/>
        <end position="380"/>
    </location>
</feature>
<feature type="transmembrane region" description="Helical" evidence="6">
    <location>
        <begin position="227"/>
        <end position="248"/>
    </location>
</feature>
<feature type="transmembrane region" description="Helical" evidence="6">
    <location>
        <begin position="149"/>
        <end position="173"/>
    </location>
</feature>
<feature type="transmembrane region" description="Helical" evidence="6">
    <location>
        <begin position="60"/>
        <end position="81"/>
    </location>
</feature>
<dbReference type="InterPro" id="IPR011701">
    <property type="entry name" value="MFS"/>
</dbReference>
<gene>
    <name evidence="8" type="ORF">D5S18_17380</name>
</gene>
<evidence type="ECO:0000256" key="4">
    <source>
        <dbReference type="ARBA" id="ARBA00022989"/>
    </source>
</evidence>
<keyword evidence="5 6" id="KW-0472">Membrane</keyword>
<feature type="transmembrane region" description="Helical" evidence="6">
    <location>
        <begin position="284"/>
        <end position="306"/>
    </location>
</feature>
<evidence type="ECO:0000259" key="7">
    <source>
        <dbReference type="PROSITE" id="PS50850"/>
    </source>
</evidence>
<feature type="transmembrane region" description="Helical" evidence="6">
    <location>
        <begin position="87"/>
        <end position="109"/>
    </location>
</feature>
<keyword evidence="3 6" id="KW-0812">Transmembrane</keyword>
<feature type="transmembrane region" description="Helical" evidence="6">
    <location>
        <begin position="260"/>
        <end position="278"/>
    </location>
</feature>
<dbReference type="InterPro" id="IPR052425">
    <property type="entry name" value="Uncharacterized_MFS-type"/>
</dbReference>
<dbReference type="PROSITE" id="PS50850">
    <property type="entry name" value="MFS"/>
    <property type="match status" value="1"/>
</dbReference>
<keyword evidence="9" id="KW-1185">Reference proteome</keyword>
<evidence type="ECO:0000256" key="3">
    <source>
        <dbReference type="ARBA" id="ARBA00022692"/>
    </source>
</evidence>
<feature type="transmembrane region" description="Helical" evidence="6">
    <location>
        <begin position="327"/>
        <end position="348"/>
    </location>
</feature>
<dbReference type="PANTHER" id="PTHR42688:SF1">
    <property type="entry name" value="BLR5212 PROTEIN"/>
    <property type="match status" value="1"/>
</dbReference>
<dbReference type="OrthoDB" id="3285778at2"/>
<keyword evidence="4 6" id="KW-1133">Transmembrane helix</keyword>
<keyword evidence="2" id="KW-1003">Cell membrane</keyword>
<dbReference type="GO" id="GO:0022857">
    <property type="term" value="F:transmembrane transporter activity"/>
    <property type="evidence" value="ECO:0007669"/>
    <property type="project" value="InterPro"/>
</dbReference>
<feature type="transmembrane region" description="Helical" evidence="6">
    <location>
        <begin position="194"/>
        <end position="215"/>
    </location>
</feature>